<proteinExistence type="predicted"/>
<name>A0A1I8BU03_MELHA</name>
<dbReference type="WBParaSite" id="MhA1_Contig622.frz3.gene8">
    <property type="protein sequence ID" value="MhA1_Contig622.frz3.gene8"/>
    <property type="gene ID" value="MhA1_Contig622.frz3.gene8"/>
</dbReference>
<dbReference type="AlphaFoldDB" id="A0A1I8BU03"/>
<accession>A0A1I8BU03</accession>
<evidence type="ECO:0000313" key="1">
    <source>
        <dbReference type="Proteomes" id="UP000095281"/>
    </source>
</evidence>
<organism evidence="1 2">
    <name type="scientific">Meloidogyne hapla</name>
    <name type="common">Root-knot nematode worm</name>
    <dbReference type="NCBI Taxonomy" id="6305"/>
    <lineage>
        <taxon>Eukaryota</taxon>
        <taxon>Metazoa</taxon>
        <taxon>Ecdysozoa</taxon>
        <taxon>Nematoda</taxon>
        <taxon>Chromadorea</taxon>
        <taxon>Rhabditida</taxon>
        <taxon>Tylenchina</taxon>
        <taxon>Tylenchomorpha</taxon>
        <taxon>Tylenchoidea</taxon>
        <taxon>Meloidogynidae</taxon>
        <taxon>Meloidogyninae</taxon>
        <taxon>Meloidogyne</taxon>
    </lineage>
</organism>
<keyword evidence="1" id="KW-1185">Reference proteome</keyword>
<dbReference type="Proteomes" id="UP000095281">
    <property type="component" value="Unplaced"/>
</dbReference>
<reference evidence="2" key="1">
    <citation type="submission" date="2016-11" db="UniProtKB">
        <authorList>
            <consortium name="WormBaseParasite"/>
        </authorList>
    </citation>
    <scope>IDENTIFICATION</scope>
</reference>
<sequence>MHIDKLLSKAQCSLIAEERRTKDGLKSFYIYYNVLGSRIGRKVEKYIINPFLTHEQNKDYAKTKYIKENEKIRNYNLFLPQKHNVISKLAGYNIRRH</sequence>
<protein>
    <submittedName>
        <fullName evidence="2">Uncharacterized protein</fullName>
    </submittedName>
</protein>
<evidence type="ECO:0000313" key="2">
    <source>
        <dbReference type="WBParaSite" id="MhA1_Contig622.frz3.gene8"/>
    </source>
</evidence>